<evidence type="ECO:0000313" key="10">
    <source>
        <dbReference type="Proteomes" id="UP000001116"/>
    </source>
</evidence>
<dbReference type="CDD" id="cd05283">
    <property type="entry name" value="CAD1"/>
    <property type="match status" value="1"/>
</dbReference>
<dbReference type="FunFam" id="3.40.50.720:FF:000022">
    <property type="entry name" value="Cinnamyl alcohol dehydrogenase"/>
    <property type="match status" value="1"/>
</dbReference>
<accession>A6WBJ8</accession>
<name>A6WBJ8_KINRD</name>
<evidence type="ECO:0000256" key="1">
    <source>
        <dbReference type="ARBA" id="ARBA00001947"/>
    </source>
</evidence>
<comment type="catalytic activity">
    <reaction evidence="6">
        <text>a primary alcohol + NADP(+) = an aldehyde + NADPH + H(+)</text>
        <dbReference type="Rhea" id="RHEA:15937"/>
        <dbReference type="ChEBI" id="CHEBI:15378"/>
        <dbReference type="ChEBI" id="CHEBI:15734"/>
        <dbReference type="ChEBI" id="CHEBI:17478"/>
        <dbReference type="ChEBI" id="CHEBI:57783"/>
        <dbReference type="ChEBI" id="CHEBI:58349"/>
        <dbReference type="EC" id="1.1.1.2"/>
    </reaction>
</comment>
<dbReference type="Gene3D" id="3.40.50.720">
    <property type="entry name" value="NAD(P)-binding Rossmann-like Domain"/>
    <property type="match status" value="1"/>
</dbReference>
<dbReference type="Gene3D" id="3.90.180.10">
    <property type="entry name" value="Medium-chain alcohol dehydrogenases, catalytic domain"/>
    <property type="match status" value="1"/>
</dbReference>
<keyword evidence="3 7" id="KW-0862">Zinc</keyword>
<keyword evidence="4" id="KW-0560">Oxidoreductase</keyword>
<organism evidence="9 10">
    <name type="scientific">Kineococcus radiotolerans (strain ATCC BAA-149 / DSM 14245 / SRS30216)</name>
    <dbReference type="NCBI Taxonomy" id="266940"/>
    <lineage>
        <taxon>Bacteria</taxon>
        <taxon>Bacillati</taxon>
        <taxon>Actinomycetota</taxon>
        <taxon>Actinomycetes</taxon>
        <taxon>Kineosporiales</taxon>
        <taxon>Kineosporiaceae</taxon>
        <taxon>Kineococcus</taxon>
    </lineage>
</organism>
<dbReference type="Proteomes" id="UP000001116">
    <property type="component" value="Chromosome"/>
</dbReference>
<dbReference type="InterPro" id="IPR036291">
    <property type="entry name" value="NAD(P)-bd_dom_sf"/>
</dbReference>
<evidence type="ECO:0000256" key="4">
    <source>
        <dbReference type="ARBA" id="ARBA00023002"/>
    </source>
</evidence>
<evidence type="ECO:0000256" key="2">
    <source>
        <dbReference type="ARBA" id="ARBA00022723"/>
    </source>
</evidence>
<protein>
    <recommendedName>
        <fullName evidence="5">alcohol dehydrogenase (NADP(+))</fullName>
        <ecNumber evidence="5">1.1.1.2</ecNumber>
    </recommendedName>
</protein>
<dbReference type="SMART" id="SM00829">
    <property type="entry name" value="PKS_ER"/>
    <property type="match status" value="1"/>
</dbReference>
<dbReference type="Pfam" id="PF00107">
    <property type="entry name" value="ADH_zinc_N"/>
    <property type="match status" value="1"/>
</dbReference>
<reference evidence="10" key="1">
    <citation type="journal article" date="2008" name="PLoS ONE">
        <title>Survival in nuclear waste, extreme resistance, and potential applications gleaned from the genome sequence of Kineococcus radiotolerans SRS30216.</title>
        <authorList>
            <person name="Bagwell C.E."/>
            <person name="Bhat S."/>
            <person name="Hawkins G.M."/>
            <person name="Smith B.W."/>
            <person name="Biswas T."/>
            <person name="Hoover T.R."/>
            <person name="Saunders E."/>
            <person name="Han C.S."/>
            <person name="Tsodikov O.V."/>
            <person name="Shimkets L.J."/>
        </authorList>
    </citation>
    <scope>NUCLEOTIDE SEQUENCE [LARGE SCALE GENOMIC DNA]</scope>
    <source>
        <strain evidence="10">ATCC BAA-149 / DSM 14245 / SRS30216</strain>
    </source>
</reference>
<dbReference type="HOGENOM" id="CLU_026673_20_2_11"/>
<dbReference type="GO" id="GO:0008270">
    <property type="term" value="F:zinc ion binding"/>
    <property type="evidence" value="ECO:0007669"/>
    <property type="project" value="InterPro"/>
</dbReference>
<dbReference type="InterPro" id="IPR011032">
    <property type="entry name" value="GroES-like_sf"/>
</dbReference>
<sequence length="351" mass="37810">MASFDATDDLRRYPFRRRAVGARDVQVDVQFSGVCHSDVHTGRGDWGPVRYPLVTGHEIAGVVSAVGASVTGFRVGDRVGVGTFVDSCRSCEQCRSGFEQYCLNTNVQTYANALPDYADPADYPGGYPQGGYSTAIVVDEDYVVAIPDEIALEEAGPLLCAALTVYTPLRYWGVRRGSRVGVAGIGGLGHLAVQLARALGAEVVAFTTSPDKVPDALRFGASQVVVGEDPALMAANARSLDFVIDTVPYAHALDPYVQLLRRGATLCRVGVGLGTQPNEFANMSLVLQQNAIAGANTGSIRELRELLAFAVEHGVRPQVEVVPAQQVGSLWPRVVDRHARYRYVLDMRTLR</sequence>
<evidence type="ECO:0000259" key="8">
    <source>
        <dbReference type="SMART" id="SM00829"/>
    </source>
</evidence>
<feature type="domain" description="Enoyl reductase (ER)" evidence="8">
    <location>
        <begin position="5"/>
        <end position="330"/>
    </location>
</feature>
<dbReference type="PANTHER" id="PTHR42683">
    <property type="entry name" value="ALDEHYDE REDUCTASE"/>
    <property type="match status" value="1"/>
</dbReference>
<evidence type="ECO:0000256" key="6">
    <source>
        <dbReference type="ARBA" id="ARBA00048262"/>
    </source>
</evidence>
<dbReference type="GO" id="GO:0008106">
    <property type="term" value="F:alcohol dehydrogenase (NADP+) activity"/>
    <property type="evidence" value="ECO:0007669"/>
    <property type="project" value="UniProtKB-EC"/>
</dbReference>
<dbReference type="eggNOG" id="COG1064">
    <property type="taxonomic scope" value="Bacteria"/>
</dbReference>
<evidence type="ECO:0000256" key="5">
    <source>
        <dbReference type="ARBA" id="ARBA00024074"/>
    </source>
</evidence>
<dbReference type="InterPro" id="IPR013149">
    <property type="entry name" value="ADH-like_C"/>
</dbReference>
<proteinExistence type="inferred from homology"/>
<dbReference type="PROSITE" id="PS00059">
    <property type="entry name" value="ADH_ZINC"/>
    <property type="match status" value="1"/>
</dbReference>
<comment type="cofactor">
    <cofactor evidence="1 7">
        <name>Zn(2+)</name>
        <dbReference type="ChEBI" id="CHEBI:29105"/>
    </cofactor>
</comment>
<evidence type="ECO:0000256" key="7">
    <source>
        <dbReference type="RuleBase" id="RU361277"/>
    </source>
</evidence>
<dbReference type="InterPro" id="IPR020843">
    <property type="entry name" value="ER"/>
</dbReference>
<dbReference type="STRING" id="266940.Krad_2715"/>
<dbReference type="KEGG" id="kra:Krad_2715"/>
<dbReference type="AlphaFoldDB" id="A6WBJ8"/>
<dbReference type="InterPro" id="IPR013154">
    <property type="entry name" value="ADH-like_N"/>
</dbReference>
<dbReference type="InterPro" id="IPR047109">
    <property type="entry name" value="CAD-like"/>
</dbReference>
<keyword evidence="10" id="KW-1185">Reference proteome</keyword>
<comment type="similarity">
    <text evidence="7">Belongs to the zinc-containing alcohol dehydrogenase family.</text>
</comment>
<dbReference type="Pfam" id="PF08240">
    <property type="entry name" value="ADH_N"/>
    <property type="match status" value="1"/>
</dbReference>
<evidence type="ECO:0000313" key="9">
    <source>
        <dbReference type="EMBL" id="ABS04187.1"/>
    </source>
</evidence>
<keyword evidence="2 7" id="KW-0479">Metal-binding</keyword>
<dbReference type="InterPro" id="IPR002328">
    <property type="entry name" value="ADH_Zn_CS"/>
</dbReference>
<dbReference type="SUPFAM" id="SSF51735">
    <property type="entry name" value="NAD(P)-binding Rossmann-fold domains"/>
    <property type="match status" value="1"/>
</dbReference>
<gene>
    <name evidence="9" type="ordered locus">Krad_2715</name>
</gene>
<evidence type="ECO:0000256" key="3">
    <source>
        <dbReference type="ARBA" id="ARBA00022833"/>
    </source>
</evidence>
<dbReference type="EMBL" id="CP000750">
    <property type="protein sequence ID" value="ABS04187.1"/>
    <property type="molecule type" value="Genomic_DNA"/>
</dbReference>
<dbReference type="EC" id="1.1.1.2" evidence="5"/>
<dbReference type="SUPFAM" id="SSF50129">
    <property type="entry name" value="GroES-like"/>
    <property type="match status" value="1"/>
</dbReference>